<evidence type="ECO:0000259" key="2">
    <source>
        <dbReference type="PROSITE" id="PS50006"/>
    </source>
</evidence>
<dbReference type="CDD" id="cd00060">
    <property type="entry name" value="FHA"/>
    <property type="match status" value="1"/>
</dbReference>
<name>A0A919VMV9_9ACTN</name>
<dbReference type="Gene3D" id="2.60.200.20">
    <property type="match status" value="1"/>
</dbReference>
<keyword evidence="1" id="KW-0597">Phosphoprotein</keyword>
<dbReference type="PROSITE" id="PS50006">
    <property type="entry name" value="FHA_DOMAIN"/>
    <property type="match status" value="1"/>
</dbReference>
<organism evidence="3 4">
    <name type="scientific">Winogradskya consettensis</name>
    <dbReference type="NCBI Taxonomy" id="113560"/>
    <lineage>
        <taxon>Bacteria</taxon>
        <taxon>Bacillati</taxon>
        <taxon>Actinomycetota</taxon>
        <taxon>Actinomycetes</taxon>
        <taxon>Micromonosporales</taxon>
        <taxon>Micromonosporaceae</taxon>
        <taxon>Winogradskya</taxon>
    </lineage>
</organism>
<dbReference type="SUPFAM" id="SSF49879">
    <property type="entry name" value="SMAD/FHA domain"/>
    <property type="match status" value="1"/>
</dbReference>
<dbReference type="AlphaFoldDB" id="A0A919VMV9"/>
<keyword evidence="4" id="KW-1185">Reference proteome</keyword>
<comment type="caution">
    <text evidence="3">The sequence shown here is derived from an EMBL/GenBank/DDBJ whole genome shotgun (WGS) entry which is preliminary data.</text>
</comment>
<evidence type="ECO:0000313" key="3">
    <source>
        <dbReference type="EMBL" id="GIM69261.1"/>
    </source>
</evidence>
<feature type="domain" description="FHA" evidence="2">
    <location>
        <begin position="277"/>
        <end position="327"/>
    </location>
</feature>
<gene>
    <name evidence="3" type="ORF">Aco04nite_14450</name>
</gene>
<evidence type="ECO:0000256" key="1">
    <source>
        <dbReference type="ARBA" id="ARBA00022553"/>
    </source>
</evidence>
<accession>A0A919VMV9</accession>
<evidence type="ECO:0000313" key="4">
    <source>
        <dbReference type="Proteomes" id="UP000680865"/>
    </source>
</evidence>
<sequence length="394" mass="42659">MPGQPHTRTNREATLRFEVSKVLDAIEGRLTTDPALARAVIDLSEIVRYADLDGGRPASLLRLGLVIDALGRHVAEENVPVYAVVPRGLLSDADLTSNERMVVRRWADDGVVEVVPQLDDRVLEVAELLGLPVLTRTRAEQFRDRRPWVEDPGRLLAAVPGAGGPVLVARVGRGEIPAVAEPSPMGRKLLSRVWGCPDTNCGAYGQGGDPDSPFADMRKTTSPVSQPPPSLRAGVPTCPRHGARLRDAGPRPAVEVLSVRIDGVVRKRFVVSTETPVVVGRAPEGGVMLGQWLTDDARKWISRGHVRFALRSGELSAQDVSTNGTGIRPNGSLEDDDRITLGRDEMRALGPNDMVELYAQVHVGRAKLWNNGGVTQPHSVMGEAPTMAMRKFNP</sequence>
<dbReference type="Proteomes" id="UP000680865">
    <property type="component" value="Unassembled WGS sequence"/>
</dbReference>
<dbReference type="InterPro" id="IPR008984">
    <property type="entry name" value="SMAD_FHA_dom_sf"/>
</dbReference>
<reference evidence="3" key="1">
    <citation type="submission" date="2021-03" db="EMBL/GenBank/DDBJ databases">
        <title>Whole genome shotgun sequence of Actinoplanes consettensis NBRC 14913.</title>
        <authorList>
            <person name="Komaki H."/>
            <person name="Tamura T."/>
        </authorList>
    </citation>
    <scope>NUCLEOTIDE SEQUENCE</scope>
    <source>
        <strain evidence="3">NBRC 14913</strain>
    </source>
</reference>
<proteinExistence type="predicted"/>
<dbReference type="EMBL" id="BOQP01000006">
    <property type="protein sequence ID" value="GIM69261.1"/>
    <property type="molecule type" value="Genomic_DNA"/>
</dbReference>
<dbReference type="InterPro" id="IPR000253">
    <property type="entry name" value="FHA_dom"/>
</dbReference>
<protein>
    <recommendedName>
        <fullName evidence="2">FHA domain-containing protein</fullName>
    </recommendedName>
</protein>